<evidence type="ECO:0000256" key="4">
    <source>
        <dbReference type="ARBA" id="ARBA00022481"/>
    </source>
</evidence>
<dbReference type="PANTHER" id="PTHR30093">
    <property type="entry name" value="GENERAL SECRETION PATHWAY PROTEIN G"/>
    <property type="match status" value="1"/>
</dbReference>
<evidence type="ECO:0000256" key="2">
    <source>
        <dbReference type="ARBA" id="ARBA00004241"/>
    </source>
</evidence>
<dbReference type="OrthoDB" id="1798043at2"/>
<dbReference type="InterPro" id="IPR012902">
    <property type="entry name" value="N_methyl_site"/>
</dbReference>
<feature type="modified residue" description="N-methylphenylalanine" evidence="11">
    <location>
        <position position="7"/>
    </location>
</feature>
<dbReference type="GO" id="GO:0030420">
    <property type="term" value="P:establishment of competence for transformation"/>
    <property type="evidence" value="ECO:0007669"/>
    <property type="project" value="UniProtKB-UniRule"/>
</dbReference>
<dbReference type="InterPro" id="IPR016940">
    <property type="entry name" value="ComGC"/>
</dbReference>
<evidence type="ECO:0000256" key="11">
    <source>
        <dbReference type="PIRSR" id="PIRSR029928-50"/>
    </source>
</evidence>
<comment type="subunit">
    <text evidence="10">Homodimer.</text>
</comment>
<dbReference type="InterPro" id="IPR045584">
    <property type="entry name" value="Pilin-like"/>
</dbReference>
<keyword evidence="5" id="KW-0812">Transmembrane</keyword>
<organism evidence="12 13">
    <name type="scientific">Brochothrix campestris FSL F6-1037</name>
    <dbReference type="NCBI Taxonomy" id="1265861"/>
    <lineage>
        <taxon>Bacteria</taxon>
        <taxon>Bacillati</taxon>
        <taxon>Bacillota</taxon>
        <taxon>Bacilli</taxon>
        <taxon>Bacillales</taxon>
        <taxon>Listeriaceae</taxon>
        <taxon>Brochothrix</taxon>
    </lineage>
</organism>
<sequence>MRKRNGFTLVEMLIVLVIISALLLLILPNVMQHTQTAQAKGCEAQRNMVENQVMAYQMDTGKVPTVTQLVNRGYLKKGQDQCADKRKIVIAKDGTVTIK</sequence>
<keyword evidence="3 10" id="KW-1003">Cell membrane</keyword>
<evidence type="ECO:0000256" key="5">
    <source>
        <dbReference type="ARBA" id="ARBA00022692"/>
    </source>
</evidence>
<comment type="caution">
    <text evidence="12">The sequence shown here is derived from an EMBL/GenBank/DDBJ whole genome shotgun (WGS) entry which is preliminary data.</text>
</comment>
<dbReference type="GO" id="GO:0015627">
    <property type="term" value="C:type II protein secretion system complex"/>
    <property type="evidence" value="ECO:0007669"/>
    <property type="project" value="InterPro"/>
</dbReference>
<keyword evidence="7" id="KW-0472">Membrane</keyword>
<evidence type="ECO:0000313" key="12">
    <source>
        <dbReference type="EMBL" id="EUJ40284.1"/>
    </source>
</evidence>
<dbReference type="Gene3D" id="3.30.700.10">
    <property type="entry name" value="Glycoprotein, Type 4 Pilin"/>
    <property type="match status" value="1"/>
</dbReference>
<evidence type="ECO:0000256" key="7">
    <source>
        <dbReference type="ARBA" id="ARBA00023136"/>
    </source>
</evidence>
<evidence type="ECO:0000256" key="10">
    <source>
        <dbReference type="PIRNR" id="PIRNR029928"/>
    </source>
</evidence>
<comment type="function">
    <text evidence="10">Required for transformation and DNA binding.</text>
</comment>
<dbReference type="InterPro" id="IPR000983">
    <property type="entry name" value="Bac_GSPG_pilin"/>
</dbReference>
<dbReference type="NCBIfam" id="NF040999">
    <property type="entry name" value="pilin_ComGC"/>
    <property type="match status" value="1"/>
</dbReference>
<dbReference type="GO" id="GO:0005886">
    <property type="term" value="C:plasma membrane"/>
    <property type="evidence" value="ECO:0007669"/>
    <property type="project" value="UniProtKB-SubCell"/>
</dbReference>
<dbReference type="EMBL" id="AODH01000020">
    <property type="protein sequence ID" value="EUJ40284.1"/>
    <property type="molecule type" value="Genomic_DNA"/>
</dbReference>
<dbReference type="NCBIfam" id="TIGR02532">
    <property type="entry name" value="IV_pilin_GFxxxE"/>
    <property type="match status" value="1"/>
</dbReference>
<evidence type="ECO:0000256" key="8">
    <source>
        <dbReference type="ARBA" id="ARBA00023287"/>
    </source>
</evidence>
<dbReference type="GO" id="GO:0009986">
    <property type="term" value="C:cell surface"/>
    <property type="evidence" value="ECO:0007669"/>
    <property type="project" value="UniProtKB-SubCell"/>
</dbReference>
<dbReference type="PRINTS" id="PR00813">
    <property type="entry name" value="BCTERIALGSPG"/>
</dbReference>
<keyword evidence="6" id="KW-1133">Transmembrane helix</keyword>
<dbReference type="PIRSF" id="PIRSF029928">
    <property type="entry name" value="Late_competence_ComGC"/>
    <property type="match status" value="1"/>
</dbReference>
<evidence type="ECO:0000256" key="9">
    <source>
        <dbReference type="ARBA" id="ARBA00043982"/>
    </source>
</evidence>
<dbReference type="GO" id="GO:0015628">
    <property type="term" value="P:protein secretion by the type II secretion system"/>
    <property type="evidence" value="ECO:0007669"/>
    <property type="project" value="InterPro"/>
</dbReference>
<dbReference type="Pfam" id="PF07963">
    <property type="entry name" value="N_methyl"/>
    <property type="match status" value="1"/>
</dbReference>
<evidence type="ECO:0000313" key="13">
    <source>
        <dbReference type="Proteomes" id="UP000019243"/>
    </source>
</evidence>
<dbReference type="Proteomes" id="UP000019243">
    <property type="component" value="Unassembled WGS sequence"/>
</dbReference>
<evidence type="ECO:0000256" key="3">
    <source>
        <dbReference type="ARBA" id="ARBA00022475"/>
    </source>
</evidence>
<comment type="similarity">
    <text evidence="9 10">Belongs to the ComGC family.</text>
</comment>
<reference evidence="12 13" key="1">
    <citation type="submission" date="2012-12" db="EMBL/GenBank/DDBJ databases">
        <title>Novel taxa of Listeriaceae from agricultural environments in the United States.</title>
        <authorList>
            <person name="den Bakker H.C."/>
            <person name="Allred A."/>
            <person name="Warchocki S."/>
            <person name="Wright E.M."/>
            <person name="Burrell A."/>
            <person name="Nightingale K.K."/>
            <person name="Kephart D."/>
            <person name="Wiedmann M."/>
        </authorList>
    </citation>
    <scope>NUCLEOTIDE SEQUENCE [LARGE SCALE GENOMIC DNA]</scope>
    <source>
        <strain evidence="12 13">FSL F6-1037</strain>
    </source>
</reference>
<dbReference type="PANTHER" id="PTHR30093:SF2">
    <property type="entry name" value="TYPE II SECRETION SYSTEM PROTEIN H"/>
    <property type="match status" value="1"/>
</dbReference>
<keyword evidence="13" id="KW-1185">Reference proteome</keyword>
<dbReference type="RefSeq" id="WP_035314176.1">
    <property type="nucleotide sequence ID" value="NZ_AODH01000020.1"/>
</dbReference>
<keyword evidence="8 10" id="KW-0178">Competence</keyword>
<keyword evidence="4 11" id="KW-0488">Methylation</keyword>
<accession>W7CLB9</accession>
<comment type="subcellular location">
    <subcellularLocation>
        <location evidence="1">Cell membrane</location>
        <topology evidence="1">Single-pass membrane protein</topology>
    </subcellularLocation>
    <subcellularLocation>
        <location evidence="2">Cell surface</location>
    </subcellularLocation>
</comment>
<protein>
    <recommendedName>
        <fullName evidence="10">ComG operon protein 3</fullName>
    </recommendedName>
</protein>
<keyword evidence="10" id="KW-0813">Transport</keyword>
<dbReference type="STRING" id="1265861.BCAMP_05511"/>
<dbReference type="AlphaFoldDB" id="W7CLB9"/>
<feature type="propeptide" id="PRO_5035536716" evidence="11">
    <location>
        <begin position="1"/>
        <end position="6"/>
    </location>
</feature>
<feature type="chain" id="PRO_5035536717" description="ComG operon protein 3" evidence="11">
    <location>
        <begin position="7"/>
        <end position="99"/>
    </location>
</feature>
<dbReference type="SUPFAM" id="SSF54523">
    <property type="entry name" value="Pili subunits"/>
    <property type="match status" value="1"/>
</dbReference>
<evidence type="ECO:0000256" key="1">
    <source>
        <dbReference type="ARBA" id="ARBA00004162"/>
    </source>
</evidence>
<evidence type="ECO:0000256" key="6">
    <source>
        <dbReference type="ARBA" id="ARBA00022989"/>
    </source>
</evidence>
<proteinExistence type="inferred from homology"/>
<name>W7CLB9_9LIST</name>
<gene>
    <name evidence="12" type="ORF">BCAMP_05511</name>
</gene>